<dbReference type="VEuPathDB" id="VectorBase:RPRC012959"/>
<sequence>MSFGNKLLITFTAVSFIDGGVFSKQESLESILNFYKFSVLLKSIKPYGNECFENSHLDKKKERNYKKEDNSVLATAGKNQVLATERQVEFWLDKRRADCTEENCVTALLLNSVEGPRRKFPKGACGGEAGQLEERINEEA</sequence>
<name>T1I9I8_RHOPR</name>
<dbReference type="HOGENOM" id="CLU_1837566_0_0_1"/>
<evidence type="ECO:0000313" key="1">
    <source>
        <dbReference type="EnsemblMetazoa" id="RPRC012959-PA"/>
    </source>
</evidence>
<proteinExistence type="predicted"/>
<dbReference type="EnsemblMetazoa" id="RPRC012959-RA">
    <property type="protein sequence ID" value="RPRC012959-PA"/>
    <property type="gene ID" value="RPRC012959"/>
</dbReference>
<dbReference type="AlphaFoldDB" id="T1I9I8"/>
<dbReference type="EMBL" id="ACPB03016447">
    <property type="status" value="NOT_ANNOTATED_CDS"/>
    <property type="molecule type" value="Genomic_DNA"/>
</dbReference>
<dbReference type="InParanoid" id="T1I9I8"/>
<evidence type="ECO:0000313" key="2">
    <source>
        <dbReference type="Proteomes" id="UP000015103"/>
    </source>
</evidence>
<dbReference type="EMBL" id="ACPB03016445">
    <property type="status" value="NOT_ANNOTATED_CDS"/>
    <property type="molecule type" value="Genomic_DNA"/>
</dbReference>
<dbReference type="Proteomes" id="UP000015103">
    <property type="component" value="Unassembled WGS sequence"/>
</dbReference>
<accession>T1I9I8</accession>
<keyword evidence="2" id="KW-1185">Reference proteome</keyword>
<protein>
    <submittedName>
        <fullName evidence="1">Uncharacterized protein</fullName>
    </submittedName>
</protein>
<reference evidence="1" key="1">
    <citation type="submission" date="2015-05" db="UniProtKB">
        <authorList>
            <consortium name="EnsemblMetazoa"/>
        </authorList>
    </citation>
    <scope>IDENTIFICATION</scope>
</reference>
<organism evidence="1 2">
    <name type="scientific">Rhodnius prolixus</name>
    <name type="common">Triatomid bug</name>
    <dbReference type="NCBI Taxonomy" id="13249"/>
    <lineage>
        <taxon>Eukaryota</taxon>
        <taxon>Metazoa</taxon>
        <taxon>Ecdysozoa</taxon>
        <taxon>Arthropoda</taxon>
        <taxon>Hexapoda</taxon>
        <taxon>Insecta</taxon>
        <taxon>Pterygota</taxon>
        <taxon>Neoptera</taxon>
        <taxon>Paraneoptera</taxon>
        <taxon>Hemiptera</taxon>
        <taxon>Heteroptera</taxon>
        <taxon>Panheteroptera</taxon>
        <taxon>Cimicomorpha</taxon>
        <taxon>Reduviidae</taxon>
        <taxon>Triatominae</taxon>
        <taxon>Rhodnius</taxon>
    </lineage>
</organism>
<dbReference type="EMBL" id="ACPB03016446">
    <property type="status" value="NOT_ANNOTATED_CDS"/>
    <property type="molecule type" value="Genomic_DNA"/>
</dbReference>